<dbReference type="GO" id="GO:0004519">
    <property type="term" value="F:endonuclease activity"/>
    <property type="evidence" value="ECO:0007669"/>
    <property type="project" value="InterPro"/>
</dbReference>
<dbReference type="Pfam" id="PF20441">
    <property type="entry name" value="TerL_nuclease"/>
    <property type="match status" value="1"/>
</dbReference>
<dbReference type="Gene3D" id="3.30.420.240">
    <property type="match status" value="1"/>
</dbReference>
<dbReference type="RefSeq" id="WP_170322174.1">
    <property type="nucleotide sequence ID" value="NZ_CSTD01000003.1"/>
</dbReference>
<feature type="domain" description="Terminase large subunit-like endonuclease" evidence="2">
    <location>
        <begin position="364"/>
        <end position="490"/>
    </location>
</feature>
<name>A0A0U0WCA0_MYCBE</name>
<gene>
    <name evidence="3" type="ORF">BN971_03248</name>
</gene>
<dbReference type="PANTHER" id="PTHR41287:SF1">
    <property type="entry name" value="PROTEIN YMFN"/>
    <property type="match status" value="1"/>
</dbReference>
<dbReference type="PANTHER" id="PTHR41287">
    <property type="match status" value="1"/>
</dbReference>
<evidence type="ECO:0000313" key="4">
    <source>
        <dbReference type="Proteomes" id="UP000198875"/>
    </source>
</evidence>
<dbReference type="InterPro" id="IPR046461">
    <property type="entry name" value="TerL_ATPase"/>
</dbReference>
<protein>
    <submittedName>
        <fullName evidence="3">Phage terminase</fullName>
    </submittedName>
</protein>
<dbReference type="Pfam" id="PF03354">
    <property type="entry name" value="TerL_ATPase"/>
    <property type="match status" value="1"/>
</dbReference>
<sequence length="503" mass="55909">MTEVIGWPAEVPEPLSAPPLTNAASDGPEVISWIEEHCCFGEGDHYGQPARLELFEKLFLYWLFAKRPDGQHRFRRALLEVPKGNGKSALSSWVGLYLLCNRFSPVIPVAAASYEQAGLVFRDMQINVEESPKLRAMLIAYEGEIRVKDGPGRAYKVYATDNTNDGARPTAVLADEIHAWVSPKQERSHLVLTNGLSKRAASLELNVTTPGFNRDTLAGRLHDYGCRVNSGEVKDDGFLFVWWGVEPERYDLADDEQRAQAVRDANPAADLFLNVADVSARYFQIPENDWLRYHGGVWTTSVDSWLPPGAWDACADAGKTIPDGARICLGFDGSFSRDSTALIAVTCETVPHVGVIGCWERPANAWNGWRVPTAEVEQTIRDACARFDVAELAVDMYGWRHVFEVLEDDGLPVVDFPQLRSHMVPATERAYDAIRNQELTHSGDARLTRHVANARAKTTPRGRTVCKDHPDSPDKIDLCVAMVMALDRASSQSQPYDVLSSVW</sequence>
<dbReference type="InterPro" id="IPR027417">
    <property type="entry name" value="P-loop_NTPase"/>
</dbReference>
<dbReference type="InterPro" id="IPR005021">
    <property type="entry name" value="Terminase_largesu-like"/>
</dbReference>
<accession>A0A0U0WCA0</accession>
<evidence type="ECO:0000259" key="1">
    <source>
        <dbReference type="Pfam" id="PF03354"/>
    </source>
</evidence>
<dbReference type="AlphaFoldDB" id="A0A0U0WCA0"/>
<dbReference type="InterPro" id="IPR046462">
    <property type="entry name" value="TerL_nuclease"/>
</dbReference>
<feature type="domain" description="Terminase large subunit-like ATPase" evidence="1">
    <location>
        <begin position="56"/>
        <end position="224"/>
    </location>
</feature>
<organism evidence="3 4">
    <name type="scientific">Mycobacterium bohemicum DSM 44277</name>
    <dbReference type="NCBI Taxonomy" id="1236609"/>
    <lineage>
        <taxon>Bacteria</taxon>
        <taxon>Bacillati</taxon>
        <taxon>Actinomycetota</taxon>
        <taxon>Actinomycetes</taxon>
        <taxon>Mycobacteriales</taxon>
        <taxon>Mycobacteriaceae</taxon>
        <taxon>Mycobacterium</taxon>
    </lineage>
</organism>
<proteinExistence type="predicted"/>
<dbReference type="EMBL" id="CSTD01000003">
    <property type="protein sequence ID" value="CPR11955.1"/>
    <property type="molecule type" value="Genomic_DNA"/>
</dbReference>
<evidence type="ECO:0000259" key="2">
    <source>
        <dbReference type="Pfam" id="PF20441"/>
    </source>
</evidence>
<dbReference type="Gene3D" id="3.40.50.300">
    <property type="entry name" value="P-loop containing nucleotide triphosphate hydrolases"/>
    <property type="match status" value="1"/>
</dbReference>
<dbReference type="Proteomes" id="UP000198875">
    <property type="component" value="Unassembled WGS sequence"/>
</dbReference>
<evidence type="ECO:0000313" key="3">
    <source>
        <dbReference type="EMBL" id="CPR11955.1"/>
    </source>
</evidence>
<reference evidence="3 4" key="1">
    <citation type="submission" date="2015-03" db="EMBL/GenBank/DDBJ databases">
        <authorList>
            <person name="Murphy D."/>
        </authorList>
    </citation>
    <scope>NUCLEOTIDE SEQUENCE [LARGE SCALE GENOMIC DNA]</scope>
    <source>
        <strain evidence="3 4">DSM 44277</strain>
    </source>
</reference>